<accession>A0A397SJX5</accession>
<evidence type="ECO:0000313" key="3">
    <source>
        <dbReference type="Proteomes" id="UP000265703"/>
    </source>
</evidence>
<sequence length="78" mass="8757">MKLYVANDKRGARSYIERLYFIDEYNIKRNAVAIIQRRRDILRLIKGRDRGEGDGNGSSSGGNDSDGGSDGYENGDNR</sequence>
<name>A0A397SJX5_9GLOM</name>
<keyword evidence="3" id="KW-1185">Reference proteome</keyword>
<feature type="region of interest" description="Disordered" evidence="1">
    <location>
        <begin position="46"/>
        <end position="78"/>
    </location>
</feature>
<dbReference type="AlphaFoldDB" id="A0A397SJX5"/>
<evidence type="ECO:0000313" key="2">
    <source>
        <dbReference type="EMBL" id="RIA86338.1"/>
    </source>
</evidence>
<feature type="compositionally biased region" description="Gly residues" evidence="1">
    <location>
        <begin position="54"/>
        <end position="70"/>
    </location>
</feature>
<reference evidence="2 3" key="1">
    <citation type="submission" date="2018-06" db="EMBL/GenBank/DDBJ databases">
        <title>Comparative genomics reveals the genomic features of Rhizophagus irregularis, R. cerebriforme, R. diaphanum and Gigaspora rosea, and their symbiotic lifestyle signature.</title>
        <authorList>
            <person name="Morin E."/>
            <person name="San Clemente H."/>
            <person name="Chen E.C.H."/>
            <person name="De La Providencia I."/>
            <person name="Hainaut M."/>
            <person name="Kuo A."/>
            <person name="Kohler A."/>
            <person name="Murat C."/>
            <person name="Tang N."/>
            <person name="Roy S."/>
            <person name="Loubradou J."/>
            <person name="Henrissat B."/>
            <person name="Grigoriev I.V."/>
            <person name="Corradi N."/>
            <person name="Roux C."/>
            <person name="Martin F.M."/>
        </authorList>
    </citation>
    <scope>NUCLEOTIDE SEQUENCE [LARGE SCALE GENOMIC DNA]</scope>
    <source>
        <strain evidence="2 3">DAOM 227022</strain>
    </source>
</reference>
<protein>
    <submittedName>
        <fullName evidence="2">Uncharacterized protein</fullName>
    </submittedName>
</protein>
<gene>
    <name evidence="2" type="ORF">C1645_829440</name>
</gene>
<evidence type="ECO:0000256" key="1">
    <source>
        <dbReference type="SAM" id="MobiDB-lite"/>
    </source>
</evidence>
<dbReference type="Proteomes" id="UP000265703">
    <property type="component" value="Unassembled WGS sequence"/>
</dbReference>
<dbReference type="EMBL" id="QKYT01000369">
    <property type="protein sequence ID" value="RIA86338.1"/>
    <property type="molecule type" value="Genomic_DNA"/>
</dbReference>
<organism evidence="2 3">
    <name type="scientific">Glomus cerebriforme</name>
    <dbReference type="NCBI Taxonomy" id="658196"/>
    <lineage>
        <taxon>Eukaryota</taxon>
        <taxon>Fungi</taxon>
        <taxon>Fungi incertae sedis</taxon>
        <taxon>Mucoromycota</taxon>
        <taxon>Glomeromycotina</taxon>
        <taxon>Glomeromycetes</taxon>
        <taxon>Glomerales</taxon>
        <taxon>Glomeraceae</taxon>
        <taxon>Glomus</taxon>
    </lineage>
</organism>
<proteinExistence type="predicted"/>
<comment type="caution">
    <text evidence="2">The sequence shown here is derived from an EMBL/GenBank/DDBJ whole genome shotgun (WGS) entry which is preliminary data.</text>
</comment>